<reference evidence="2 3" key="1">
    <citation type="submission" date="2017-04" db="EMBL/GenBank/DDBJ databases">
        <title>Complete Genome Sequence of Streptomyces gilvosporeus F607, a Capable Producer of Natamycin.</title>
        <authorList>
            <person name="Zong G."/>
            <person name="Zhong C."/>
            <person name="Fu J."/>
            <person name="Qin R."/>
            <person name="Cao G."/>
        </authorList>
    </citation>
    <scope>NUCLEOTIDE SEQUENCE [LARGE SCALE GENOMIC DNA]</scope>
    <source>
        <strain evidence="2 3">F607</strain>
    </source>
</reference>
<name>A0A1V0TUZ5_9ACTN</name>
<dbReference type="InterPro" id="IPR010982">
    <property type="entry name" value="Lambda_DNA-bd_dom_sf"/>
</dbReference>
<keyword evidence="2" id="KW-0238">DNA-binding</keyword>
<dbReference type="InterPro" id="IPR043917">
    <property type="entry name" value="DUF5753"/>
</dbReference>
<organism evidence="2 3">
    <name type="scientific">Streptomyces gilvosporeus</name>
    <dbReference type="NCBI Taxonomy" id="553510"/>
    <lineage>
        <taxon>Bacteria</taxon>
        <taxon>Bacillati</taxon>
        <taxon>Actinomycetota</taxon>
        <taxon>Actinomycetes</taxon>
        <taxon>Kitasatosporales</taxon>
        <taxon>Streptomycetaceae</taxon>
        <taxon>Streptomyces</taxon>
    </lineage>
</organism>
<dbReference type="Pfam" id="PF19054">
    <property type="entry name" value="DUF5753"/>
    <property type="match status" value="1"/>
</dbReference>
<dbReference type="OrthoDB" id="2897536at2"/>
<keyword evidence="3" id="KW-1185">Reference proteome</keyword>
<dbReference type="SUPFAM" id="SSF47413">
    <property type="entry name" value="lambda repressor-like DNA-binding domains"/>
    <property type="match status" value="1"/>
</dbReference>
<dbReference type="GO" id="GO:0003677">
    <property type="term" value="F:DNA binding"/>
    <property type="evidence" value="ECO:0007669"/>
    <property type="project" value="UniProtKB-KW"/>
</dbReference>
<dbReference type="AlphaFoldDB" id="A0A1V0TUZ5"/>
<dbReference type="STRING" id="553510.B1H19_22145"/>
<feature type="domain" description="DUF5753" evidence="1">
    <location>
        <begin position="96"/>
        <end position="272"/>
    </location>
</feature>
<gene>
    <name evidence="2" type="ORF">B1H19_22145</name>
</gene>
<protein>
    <submittedName>
        <fullName evidence="2">DNA-binding protein</fullName>
    </submittedName>
</protein>
<proteinExistence type="predicted"/>
<evidence type="ECO:0000313" key="2">
    <source>
        <dbReference type="EMBL" id="ARF56512.1"/>
    </source>
</evidence>
<dbReference type="Proteomes" id="UP000192726">
    <property type="component" value="Chromosome"/>
</dbReference>
<evidence type="ECO:0000313" key="3">
    <source>
        <dbReference type="Proteomes" id="UP000192726"/>
    </source>
</evidence>
<dbReference type="EMBL" id="CP020569">
    <property type="protein sequence ID" value="ARF56512.1"/>
    <property type="molecule type" value="Genomic_DNA"/>
</dbReference>
<dbReference type="RefSeq" id="WP_083106546.1">
    <property type="nucleotide sequence ID" value="NZ_CP020569.1"/>
</dbReference>
<evidence type="ECO:0000259" key="1">
    <source>
        <dbReference type="Pfam" id="PF19054"/>
    </source>
</evidence>
<accession>A0A1V0TUZ5</accession>
<sequence length="279" mass="31256">MDGLEEEVEGEVSDPRRRFAEECRDRRELYPDRRLNQGQLARMLRTSRATVSRLETCRGSIPPDLPPLLDQVFSTDGLFKRLYEEIVAQSFPAQYRRGVALEREAIVVRQWSPTVVPGLLQTADYARTLLRGGAPRASEEEIKANVSARLARQDILRREAPPDVRVVLCESVIRRQIGSRDIMRGQLAALLTHGAKAAVRIQVLPLDAEAHLFIAGGARFLTGPNHMTVVCVEAYRTVAIIEDPEHVREALRAYDGLTGEALPTRESARLIRGQMEALT</sequence>
<dbReference type="KEGG" id="sgv:B1H19_22145"/>